<gene>
    <name evidence="2" type="ORF">FB554_0002</name>
</gene>
<keyword evidence="1" id="KW-0812">Transmembrane</keyword>
<sequence length="246" mass="25411">MILTALLLAAAVWAWPGRRERALLRVAVLDTADAGAEAGAVSVPWWRREVRLPRRSGSGREEVVQQLLSGLAAGLGAGLAAPAALSAAVASLPAAVRRDAALVRALGALETAVAGGGSAGAAWVDLGQQLRLPVALQVGRAWTISERLGSPLSEAVRSALDAHNARRAVERAFAAQAAGPRATAQLLTWLPLLGVLLMPVLGVAPTSAYPPAVLLLAVAPGLLLLLAGRRLTRRLIDRALRPPQLG</sequence>
<protein>
    <submittedName>
        <fullName evidence="2">Tight adherence protein B</fullName>
    </submittedName>
</protein>
<feature type="transmembrane region" description="Helical" evidence="1">
    <location>
        <begin position="209"/>
        <end position="228"/>
    </location>
</feature>
<dbReference type="AlphaFoldDB" id="A0A542X7T9"/>
<dbReference type="Proteomes" id="UP000318336">
    <property type="component" value="Unassembled WGS sequence"/>
</dbReference>
<keyword evidence="3" id="KW-1185">Reference proteome</keyword>
<organism evidence="2 3">
    <name type="scientific">Barrientosiimonas humi</name>
    <dbReference type="NCBI Taxonomy" id="999931"/>
    <lineage>
        <taxon>Bacteria</taxon>
        <taxon>Bacillati</taxon>
        <taxon>Actinomycetota</taxon>
        <taxon>Actinomycetes</taxon>
        <taxon>Micrococcales</taxon>
        <taxon>Dermacoccaceae</taxon>
        <taxon>Barrientosiimonas</taxon>
    </lineage>
</organism>
<name>A0A542X7T9_9MICO</name>
<proteinExistence type="predicted"/>
<keyword evidence="1" id="KW-1133">Transmembrane helix</keyword>
<reference evidence="2 3" key="1">
    <citation type="submission" date="2019-06" db="EMBL/GenBank/DDBJ databases">
        <title>Sequencing the genomes of 1000 actinobacteria strains.</title>
        <authorList>
            <person name="Klenk H.-P."/>
        </authorList>
    </citation>
    <scope>NUCLEOTIDE SEQUENCE [LARGE SCALE GENOMIC DNA]</scope>
    <source>
        <strain evidence="2 3">DSM 24617</strain>
    </source>
</reference>
<evidence type="ECO:0000256" key="1">
    <source>
        <dbReference type="SAM" id="Phobius"/>
    </source>
</evidence>
<keyword evidence="1" id="KW-0472">Membrane</keyword>
<comment type="caution">
    <text evidence="2">The sequence shown here is derived from an EMBL/GenBank/DDBJ whole genome shotgun (WGS) entry which is preliminary data.</text>
</comment>
<evidence type="ECO:0000313" key="3">
    <source>
        <dbReference type="Proteomes" id="UP000318336"/>
    </source>
</evidence>
<accession>A0A542X7T9</accession>
<dbReference type="EMBL" id="VFOK01000001">
    <property type="protein sequence ID" value="TQL31889.1"/>
    <property type="molecule type" value="Genomic_DNA"/>
</dbReference>
<evidence type="ECO:0000313" key="2">
    <source>
        <dbReference type="EMBL" id="TQL31889.1"/>
    </source>
</evidence>